<dbReference type="SUPFAM" id="SSF82649">
    <property type="entry name" value="SufE/NifU"/>
    <property type="match status" value="1"/>
</dbReference>
<proteinExistence type="predicted"/>
<organism evidence="2 3">
    <name type="scientific">Candidatus Phytoplasma bonamiae</name>
    <dbReference type="NCBI Taxonomy" id="2982626"/>
    <lineage>
        <taxon>Bacteria</taxon>
        <taxon>Bacillati</taxon>
        <taxon>Mycoplasmatota</taxon>
        <taxon>Mollicutes</taxon>
        <taxon>Acholeplasmatales</taxon>
        <taxon>Acholeplasmataceae</taxon>
        <taxon>Candidatus Phytoplasma</taxon>
        <taxon>16SrII (Peanut WB group)</taxon>
    </lineage>
</organism>
<evidence type="ECO:0000313" key="3">
    <source>
        <dbReference type="Proteomes" id="UP001170683"/>
    </source>
</evidence>
<accession>A0ABT9D3S6</accession>
<dbReference type="Gene3D" id="3.90.1010.10">
    <property type="match status" value="1"/>
</dbReference>
<dbReference type="Pfam" id="PF01592">
    <property type="entry name" value="NifU_N"/>
    <property type="match status" value="1"/>
</dbReference>
<comment type="caution">
    <text evidence="2">The sequence shown here is derived from an EMBL/GenBank/DDBJ whole genome shotgun (WGS) entry which is preliminary data.</text>
</comment>
<gene>
    <name evidence="2" type="ORF">OC701_01195</name>
</gene>
<name>A0ABT9D3S6_9MOLU</name>
<dbReference type="CDD" id="cd06664">
    <property type="entry name" value="IscU_like"/>
    <property type="match status" value="1"/>
</dbReference>
<reference evidence="2 3" key="1">
    <citation type="journal article" date="2023" name="Int. J. Syst. Evol. Microbiol.">
        <title>The observation of taxonomic boundaries for the 16SrII and 16SrXXV phytoplasmas using genome-based delimitation.</title>
        <authorList>
            <person name="Rodrigues Jardim B."/>
            <person name="Tran-Nguyen L.T.T."/>
            <person name="Gambley C."/>
            <person name="Al-Sadi A.M."/>
            <person name="Al-Subhi A.M."/>
            <person name="Foissac X."/>
            <person name="Salar P."/>
            <person name="Cai H."/>
            <person name="Yang J.Y."/>
            <person name="Davis R."/>
            <person name="Jones L."/>
            <person name="Rodoni B."/>
            <person name="Constable F.E."/>
        </authorList>
    </citation>
    <scope>NUCLEOTIDE SEQUENCE [LARGE SCALE GENOMIC DNA]</scope>
    <source>
        <strain evidence="2">BAWM-225</strain>
    </source>
</reference>
<protein>
    <submittedName>
        <fullName evidence="2">Iron-sulfur cluster assembly scaffold protein</fullName>
    </submittedName>
</protein>
<dbReference type="EMBL" id="JAOSIQ010000008">
    <property type="protein sequence ID" value="MDO8064086.1"/>
    <property type="molecule type" value="Genomic_DNA"/>
</dbReference>
<keyword evidence="3" id="KW-1185">Reference proteome</keyword>
<dbReference type="InterPro" id="IPR002871">
    <property type="entry name" value="NIF_FeS_clus_asmbl_NifU_N"/>
</dbReference>
<dbReference type="RefSeq" id="WP_304514288.1">
    <property type="nucleotide sequence ID" value="NZ_JAOSIQ010000008.1"/>
</dbReference>
<dbReference type="Proteomes" id="UP001170683">
    <property type="component" value="Unassembled WGS sequence"/>
</dbReference>
<sequence length="167" mass="18692">MESGVLGNLLAPFGRGLFVIVDRNINLINETQIIYSYLWPITCNNNNCLIKKKHNSLCGDEVTLQIFFNAGFINSIRHETKGCSIICASSSIMSISLSNQTFAQSLNIINNFINMLQKKSFDISVLGSDLLLFEAITNIPNKLNCTIIPWLLALDLIQNYFNNVKLS</sequence>
<feature type="domain" description="NIF system FeS cluster assembly NifU N-terminal" evidence="1">
    <location>
        <begin position="53"/>
        <end position="144"/>
    </location>
</feature>
<evidence type="ECO:0000313" key="2">
    <source>
        <dbReference type="EMBL" id="MDO8064086.1"/>
    </source>
</evidence>
<evidence type="ECO:0000259" key="1">
    <source>
        <dbReference type="Pfam" id="PF01592"/>
    </source>
</evidence>